<evidence type="ECO:0000313" key="1">
    <source>
        <dbReference type="EMBL" id="ETO05607.1"/>
    </source>
</evidence>
<dbReference type="OrthoDB" id="434814at2759"/>
<dbReference type="EMBL" id="ASPP01027937">
    <property type="protein sequence ID" value="ETO05607.1"/>
    <property type="molecule type" value="Genomic_DNA"/>
</dbReference>
<dbReference type="AlphaFoldDB" id="X6LWT3"/>
<organism evidence="1 2">
    <name type="scientific">Reticulomyxa filosa</name>
    <dbReference type="NCBI Taxonomy" id="46433"/>
    <lineage>
        <taxon>Eukaryota</taxon>
        <taxon>Sar</taxon>
        <taxon>Rhizaria</taxon>
        <taxon>Retaria</taxon>
        <taxon>Foraminifera</taxon>
        <taxon>Monothalamids</taxon>
        <taxon>Reticulomyxidae</taxon>
        <taxon>Reticulomyxa</taxon>
    </lineage>
</organism>
<sequence length="171" mass="19968">MKLNETQIDSVSTCLINGLKRNNKENRKLYAIRAKDEHKYIRALCKKALETISTKLNDKQLYLLAIYLSERVKKKCESYVQGTLSNIRRYVEMCNNLLIERNIQTKNENTLMNKENSNNCSRKTANDTDIQLLVFCLTTFNPRIQLSCDDNNTNFDALNELIRYCDEQAIE</sequence>
<name>X6LWT3_RETFI</name>
<keyword evidence="2" id="KW-1185">Reference proteome</keyword>
<gene>
    <name evidence="1" type="ORF">RFI_31790</name>
</gene>
<evidence type="ECO:0000313" key="2">
    <source>
        <dbReference type="Proteomes" id="UP000023152"/>
    </source>
</evidence>
<proteinExistence type="predicted"/>
<reference evidence="1 2" key="1">
    <citation type="journal article" date="2013" name="Curr. Biol.">
        <title>The Genome of the Foraminiferan Reticulomyxa filosa.</title>
        <authorList>
            <person name="Glockner G."/>
            <person name="Hulsmann N."/>
            <person name="Schleicher M."/>
            <person name="Noegel A.A."/>
            <person name="Eichinger L."/>
            <person name="Gallinger C."/>
            <person name="Pawlowski J."/>
            <person name="Sierra R."/>
            <person name="Euteneuer U."/>
            <person name="Pillet L."/>
            <person name="Moustafa A."/>
            <person name="Platzer M."/>
            <person name="Groth M."/>
            <person name="Szafranski K."/>
            <person name="Schliwa M."/>
        </authorList>
    </citation>
    <scope>NUCLEOTIDE SEQUENCE [LARGE SCALE GENOMIC DNA]</scope>
</reference>
<comment type="caution">
    <text evidence="1">The sequence shown here is derived from an EMBL/GenBank/DDBJ whole genome shotgun (WGS) entry which is preliminary data.</text>
</comment>
<dbReference type="Proteomes" id="UP000023152">
    <property type="component" value="Unassembled WGS sequence"/>
</dbReference>
<accession>X6LWT3</accession>
<protein>
    <submittedName>
        <fullName evidence="1">Uncharacterized protein</fullName>
    </submittedName>
</protein>